<keyword evidence="3" id="KW-0804">Transcription</keyword>
<dbReference type="Gene3D" id="3.40.50.2300">
    <property type="match status" value="2"/>
</dbReference>
<dbReference type="STRING" id="158787.BSCA_1274"/>
<dbReference type="SUPFAM" id="SSF53822">
    <property type="entry name" value="Periplasmic binding protein-like I"/>
    <property type="match status" value="1"/>
</dbReference>
<sequence>MPTQTIEDPTPNGASPEPGSPHTPRRTATIMDVAAEAGVSYATVSRYLNGNPHVSAKAAERIADAVRQVNYTPNNAARSLVRQRTQTVAFVVHGQPDSIVADPNISTILLNANQTIGDAGYQLVILIADSPEAGRRIARLASSGFADGWILNSFHTGDPLFDVFTRIDAPVAISGVGYGDRIPFPTVDIDNRAASRALTEHLRSCGHRRIAYICGPDYLPCSDERLRGFRDAMGGDADPSLIVRAGEWTRQEGRAAVIRLLGTLGGGAGHDADARRILADHRVDALMCGSDCIAAGAMQYLIGQGVDVPADMAIAGFDDSSDATAMQPQLTTIRQPLAAFGVNLASMVLDQIEGRPIRHTLILPTELVVRGSTAR</sequence>
<dbReference type="InterPro" id="IPR010982">
    <property type="entry name" value="Lambda_DNA-bd_dom_sf"/>
</dbReference>
<dbReference type="OrthoDB" id="4268837at2"/>
<evidence type="ECO:0000256" key="3">
    <source>
        <dbReference type="ARBA" id="ARBA00023163"/>
    </source>
</evidence>
<evidence type="ECO:0000259" key="6">
    <source>
        <dbReference type="PROSITE" id="PS50943"/>
    </source>
</evidence>
<dbReference type="InterPro" id="IPR000843">
    <property type="entry name" value="HTH_LacI"/>
</dbReference>
<dbReference type="PROSITE" id="PS00356">
    <property type="entry name" value="HTH_LACI_1"/>
    <property type="match status" value="1"/>
</dbReference>
<keyword evidence="1" id="KW-0805">Transcription regulation</keyword>
<name>A0A087DIG1_9BIFI</name>
<protein>
    <submittedName>
        <fullName evidence="7">Periplasmic-binding protein/LacI transcriptional regulator</fullName>
    </submittedName>
</protein>
<accession>A0A087DIG1</accession>
<evidence type="ECO:0000256" key="4">
    <source>
        <dbReference type="SAM" id="MobiDB-lite"/>
    </source>
</evidence>
<evidence type="ECO:0000313" key="8">
    <source>
        <dbReference type="Proteomes" id="UP000029033"/>
    </source>
</evidence>
<dbReference type="eggNOG" id="COG1609">
    <property type="taxonomic scope" value="Bacteria"/>
</dbReference>
<proteinExistence type="predicted"/>
<evidence type="ECO:0000256" key="1">
    <source>
        <dbReference type="ARBA" id="ARBA00023015"/>
    </source>
</evidence>
<evidence type="ECO:0000259" key="5">
    <source>
        <dbReference type="PROSITE" id="PS50932"/>
    </source>
</evidence>
<dbReference type="SMART" id="SM00354">
    <property type="entry name" value="HTH_LACI"/>
    <property type="match status" value="1"/>
</dbReference>
<feature type="region of interest" description="Disordered" evidence="4">
    <location>
        <begin position="1"/>
        <end position="25"/>
    </location>
</feature>
<dbReference type="Gene3D" id="1.10.260.40">
    <property type="entry name" value="lambda repressor-like DNA-binding domains"/>
    <property type="match status" value="1"/>
</dbReference>
<dbReference type="InterPro" id="IPR028082">
    <property type="entry name" value="Peripla_BP_I"/>
</dbReference>
<dbReference type="Pfam" id="PF00356">
    <property type="entry name" value="LacI"/>
    <property type="match status" value="1"/>
</dbReference>
<dbReference type="PRINTS" id="PR00036">
    <property type="entry name" value="HTHLACI"/>
</dbReference>
<dbReference type="PROSITE" id="PS50932">
    <property type="entry name" value="HTH_LACI_2"/>
    <property type="match status" value="1"/>
</dbReference>
<dbReference type="GeneID" id="85165566"/>
<dbReference type="InterPro" id="IPR046335">
    <property type="entry name" value="LacI/GalR-like_sensor"/>
</dbReference>
<dbReference type="PROSITE" id="PS50943">
    <property type="entry name" value="HTH_CROC1"/>
    <property type="match status" value="1"/>
</dbReference>
<gene>
    <name evidence="7" type="ORF">BSCA_1274</name>
</gene>
<dbReference type="Pfam" id="PF13377">
    <property type="entry name" value="Peripla_BP_3"/>
    <property type="match status" value="1"/>
</dbReference>
<feature type="domain" description="HTH lacI-type" evidence="5">
    <location>
        <begin position="28"/>
        <end position="82"/>
    </location>
</feature>
<dbReference type="GO" id="GO:0003700">
    <property type="term" value="F:DNA-binding transcription factor activity"/>
    <property type="evidence" value="ECO:0007669"/>
    <property type="project" value="TreeGrafter"/>
</dbReference>
<comment type="caution">
    <text evidence="7">The sequence shown here is derived from an EMBL/GenBank/DDBJ whole genome shotgun (WGS) entry which is preliminary data.</text>
</comment>
<feature type="domain" description="HTH cro/C1-type" evidence="6">
    <location>
        <begin position="32"/>
        <end position="65"/>
    </location>
</feature>
<evidence type="ECO:0000313" key="7">
    <source>
        <dbReference type="EMBL" id="KFI95311.1"/>
    </source>
</evidence>
<keyword evidence="8" id="KW-1185">Reference proteome</keyword>
<keyword evidence="2" id="KW-0238">DNA-binding</keyword>
<dbReference type="SUPFAM" id="SSF47413">
    <property type="entry name" value="lambda repressor-like DNA-binding domains"/>
    <property type="match status" value="1"/>
</dbReference>
<dbReference type="PANTHER" id="PTHR30146">
    <property type="entry name" value="LACI-RELATED TRANSCRIPTIONAL REPRESSOR"/>
    <property type="match status" value="1"/>
</dbReference>
<dbReference type="EMBL" id="JGZO01000003">
    <property type="protein sequence ID" value="KFI95311.1"/>
    <property type="molecule type" value="Genomic_DNA"/>
</dbReference>
<dbReference type="Proteomes" id="UP000029033">
    <property type="component" value="Unassembled WGS sequence"/>
</dbReference>
<organism evidence="7 8">
    <name type="scientific">Bifidobacterium scardovii</name>
    <dbReference type="NCBI Taxonomy" id="158787"/>
    <lineage>
        <taxon>Bacteria</taxon>
        <taxon>Bacillati</taxon>
        <taxon>Actinomycetota</taxon>
        <taxon>Actinomycetes</taxon>
        <taxon>Bifidobacteriales</taxon>
        <taxon>Bifidobacteriaceae</taxon>
        <taxon>Bifidobacterium</taxon>
    </lineage>
</organism>
<dbReference type="PANTHER" id="PTHR30146:SF109">
    <property type="entry name" value="HTH-TYPE TRANSCRIPTIONAL REGULATOR GALS"/>
    <property type="match status" value="1"/>
</dbReference>
<evidence type="ECO:0000256" key="2">
    <source>
        <dbReference type="ARBA" id="ARBA00023125"/>
    </source>
</evidence>
<dbReference type="InterPro" id="IPR001387">
    <property type="entry name" value="Cro/C1-type_HTH"/>
</dbReference>
<dbReference type="CDD" id="cd06267">
    <property type="entry name" value="PBP1_LacI_sugar_binding-like"/>
    <property type="match status" value="1"/>
</dbReference>
<reference evidence="7 8" key="1">
    <citation type="submission" date="2014-03" db="EMBL/GenBank/DDBJ databases">
        <title>Genomics of Bifidobacteria.</title>
        <authorList>
            <person name="Ventura M."/>
            <person name="Milani C."/>
            <person name="Lugli G.A."/>
        </authorList>
    </citation>
    <scope>NUCLEOTIDE SEQUENCE [LARGE SCALE GENOMIC DNA]</scope>
    <source>
        <strain evidence="7 8">LMG 21589</strain>
    </source>
</reference>
<dbReference type="CDD" id="cd01392">
    <property type="entry name" value="HTH_LacI"/>
    <property type="match status" value="1"/>
</dbReference>
<dbReference type="RefSeq" id="WP_051923141.1">
    <property type="nucleotide sequence ID" value="NZ_CAUPKV010000010.1"/>
</dbReference>
<dbReference type="AlphaFoldDB" id="A0A087DIG1"/>
<dbReference type="GO" id="GO:0000976">
    <property type="term" value="F:transcription cis-regulatory region binding"/>
    <property type="evidence" value="ECO:0007669"/>
    <property type="project" value="TreeGrafter"/>
</dbReference>